<dbReference type="AlphaFoldDB" id="A0AAD9K867"/>
<dbReference type="GO" id="GO:0016787">
    <property type="term" value="F:hydrolase activity"/>
    <property type="evidence" value="ECO:0007669"/>
    <property type="project" value="InterPro"/>
</dbReference>
<evidence type="ECO:0000313" key="3">
    <source>
        <dbReference type="EMBL" id="KAK2166452.1"/>
    </source>
</evidence>
<comment type="caution">
    <text evidence="3">The sequence shown here is derived from an EMBL/GenBank/DDBJ whole genome shotgun (WGS) entry which is preliminary data.</text>
</comment>
<dbReference type="PANTHER" id="PTHR21562:SF83">
    <property type="entry name" value="PECTIN ACETYLESTERASE 4"/>
    <property type="match status" value="1"/>
</dbReference>
<evidence type="ECO:0008006" key="5">
    <source>
        <dbReference type="Google" id="ProtNLM"/>
    </source>
</evidence>
<proteinExistence type="inferred from homology"/>
<dbReference type="InterPro" id="IPR004963">
    <property type="entry name" value="PAE/NOTUM"/>
</dbReference>
<evidence type="ECO:0000256" key="1">
    <source>
        <dbReference type="ARBA" id="ARBA00010213"/>
    </source>
</evidence>
<sequence>MKMFSEHFFVFALCCSHVICVLQHVSLSGYPDAVCSDGTPAAYYRSPRDKDDAHAPDNYVIFLEGGGYCHDVNACDWRCQMAPHLCTTPESETIQNSGILSDDAGINPYFHGYFKVDLPYCTSDMYVGRRFGSELTKGHHFQGHRVLTAMIQSLIADVRIDKAKRILFGGSSAGGAGVAFNCDYMKSLLPRSRIHCIVDAAFFYPETHPFSEDEPCESIDKVLAVGGVLWDSPEVSGFHLDGWWGDVRQDLLIGIARFDQFGLESFCHNETSERDLDTWGAAIGQIARDLRWRYPRVGLFMPGCIGHMMLNDDAAFGGLPVGERRLTYSDTAWNWVNGSRDIHVMDTCHDDQSGCQKYCRVN</sequence>
<feature type="signal peptide" evidence="2">
    <location>
        <begin position="1"/>
        <end position="28"/>
    </location>
</feature>
<protein>
    <recommendedName>
        <fullName evidence="5">Pectin acetylesterase</fullName>
    </recommendedName>
</protein>
<comment type="similarity">
    <text evidence="1">Belongs to the pectinacetylesterase family. Notum subfamily.</text>
</comment>
<organism evidence="3 4">
    <name type="scientific">Paralvinella palmiformis</name>
    <dbReference type="NCBI Taxonomy" id="53620"/>
    <lineage>
        <taxon>Eukaryota</taxon>
        <taxon>Metazoa</taxon>
        <taxon>Spiralia</taxon>
        <taxon>Lophotrochozoa</taxon>
        <taxon>Annelida</taxon>
        <taxon>Polychaeta</taxon>
        <taxon>Sedentaria</taxon>
        <taxon>Canalipalpata</taxon>
        <taxon>Terebellida</taxon>
        <taxon>Terebelliformia</taxon>
        <taxon>Alvinellidae</taxon>
        <taxon>Paralvinella</taxon>
    </lineage>
</organism>
<reference evidence="3" key="1">
    <citation type="journal article" date="2023" name="Mol. Biol. Evol.">
        <title>Third-Generation Sequencing Reveals the Adaptive Role of the Epigenome in Three Deep-Sea Polychaetes.</title>
        <authorList>
            <person name="Perez M."/>
            <person name="Aroh O."/>
            <person name="Sun Y."/>
            <person name="Lan Y."/>
            <person name="Juniper S.K."/>
            <person name="Young C.R."/>
            <person name="Angers B."/>
            <person name="Qian P.Y."/>
        </authorList>
    </citation>
    <scope>NUCLEOTIDE SEQUENCE</scope>
    <source>
        <strain evidence="3">P08H-3</strain>
    </source>
</reference>
<gene>
    <name evidence="3" type="ORF">LSH36_39g12014</name>
</gene>
<dbReference type="PANTHER" id="PTHR21562">
    <property type="entry name" value="NOTUM-RELATED"/>
    <property type="match status" value="1"/>
</dbReference>
<dbReference type="Proteomes" id="UP001208570">
    <property type="component" value="Unassembled WGS sequence"/>
</dbReference>
<keyword evidence="4" id="KW-1185">Reference proteome</keyword>
<dbReference type="EMBL" id="JAODUP010000039">
    <property type="protein sequence ID" value="KAK2166452.1"/>
    <property type="molecule type" value="Genomic_DNA"/>
</dbReference>
<name>A0AAD9K867_9ANNE</name>
<accession>A0AAD9K867</accession>
<feature type="chain" id="PRO_5042218660" description="Pectin acetylesterase" evidence="2">
    <location>
        <begin position="29"/>
        <end position="362"/>
    </location>
</feature>
<evidence type="ECO:0000256" key="2">
    <source>
        <dbReference type="SAM" id="SignalP"/>
    </source>
</evidence>
<evidence type="ECO:0000313" key="4">
    <source>
        <dbReference type="Proteomes" id="UP001208570"/>
    </source>
</evidence>
<keyword evidence="2" id="KW-0732">Signal</keyword>
<dbReference type="Pfam" id="PF03283">
    <property type="entry name" value="PAE"/>
    <property type="match status" value="1"/>
</dbReference>